<organism evidence="1 2">
    <name type="scientific">Mortierella polycephala</name>
    <dbReference type="NCBI Taxonomy" id="41804"/>
    <lineage>
        <taxon>Eukaryota</taxon>
        <taxon>Fungi</taxon>
        <taxon>Fungi incertae sedis</taxon>
        <taxon>Mucoromycota</taxon>
        <taxon>Mortierellomycotina</taxon>
        <taxon>Mortierellomycetes</taxon>
        <taxon>Mortierellales</taxon>
        <taxon>Mortierellaceae</taxon>
        <taxon>Mortierella</taxon>
    </lineage>
</organism>
<gene>
    <name evidence="1" type="ORF">BG011_004573</name>
</gene>
<accession>A0A9P6U271</accession>
<keyword evidence="2" id="KW-1185">Reference proteome</keyword>
<protein>
    <recommendedName>
        <fullName evidence="3">F-box domain-containing protein</fullName>
    </recommendedName>
</protein>
<name>A0A9P6U271_9FUNG</name>
<sequence length="580" mass="66604">MTLSIFDIPYIQEDIAQYLLRQDLAHCVLVSKPWHGWFAPSLWQSLDETAIRTPIALSTLQKYQAHVRSLKARPHWLAYVADQTQIQFTNLQTLTMSSDAEISLELEQRALGFIERYSAVLRTLRLCISHKRSRIKGGLDSMEALVNCLRIPFPRLTELDLIYQRIRHESSIMTLITICCQHPLESFRFRVRGDQGPRLLGFFDALYENRATPDTVWFDQKPMTRIRNLYIEMPNSIQENQLLIPLLKKCPLLQRLEFSAIHSQETIAAMTTMLKDKSLFPGLRHIYIGGLGRGFMRNVDDALACLLFECGDGMQLEPSMSNQGHVSGQGLRWRERDQMDEVMETRPALLSFGTDPTCNTPLTYAALRQHHAHTLSYLDLTRGFLDIYAFANLMATLEGLKAAKVWVVLFDSKSGLVDLNEFGLGKTLQNQWVCKDLRKLEVFFERASNTGGSVPFQPGDGTLQDVFLEYAFTRIGSMTALEELVYEGWFRILRLNGGYLDRLRNLKRLKELDLVKESIVFGVKEAEWILEHWSRLTQIRGQRLPAMTRSFFIPSLRPETVPNVKEAKALLVSRRPLIFS</sequence>
<comment type="caution">
    <text evidence="1">The sequence shown here is derived from an EMBL/GenBank/DDBJ whole genome shotgun (WGS) entry which is preliminary data.</text>
</comment>
<evidence type="ECO:0000313" key="2">
    <source>
        <dbReference type="Proteomes" id="UP000726737"/>
    </source>
</evidence>
<dbReference type="OrthoDB" id="2448738at2759"/>
<reference evidence="1" key="1">
    <citation type="journal article" date="2020" name="Fungal Divers.">
        <title>Resolving the Mortierellaceae phylogeny through synthesis of multi-gene phylogenetics and phylogenomics.</title>
        <authorList>
            <person name="Vandepol N."/>
            <person name="Liber J."/>
            <person name="Desiro A."/>
            <person name="Na H."/>
            <person name="Kennedy M."/>
            <person name="Barry K."/>
            <person name="Grigoriev I.V."/>
            <person name="Miller A.N."/>
            <person name="O'Donnell K."/>
            <person name="Stajich J.E."/>
            <person name="Bonito G."/>
        </authorList>
    </citation>
    <scope>NUCLEOTIDE SEQUENCE</scope>
    <source>
        <strain evidence="1">KOD948</strain>
    </source>
</reference>
<evidence type="ECO:0008006" key="3">
    <source>
        <dbReference type="Google" id="ProtNLM"/>
    </source>
</evidence>
<dbReference type="EMBL" id="JAAAJA010000300">
    <property type="protein sequence ID" value="KAG0256407.1"/>
    <property type="molecule type" value="Genomic_DNA"/>
</dbReference>
<dbReference type="AlphaFoldDB" id="A0A9P6U271"/>
<evidence type="ECO:0000313" key="1">
    <source>
        <dbReference type="EMBL" id="KAG0256407.1"/>
    </source>
</evidence>
<proteinExistence type="predicted"/>
<dbReference type="Proteomes" id="UP000726737">
    <property type="component" value="Unassembled WGS sequence"/>
</dbReference>